<accession>A0A0F8D7W3</accession>
<dbReference type="OrthoDB" id="4813742at2759"/>
<reference evidence="2 3" key="1">
    <citation type="submission" date="2015-04" db="EMBL/GenBank/DDBJ databases">
        <title>Genome sequence of Ceratocystis platani, a major pathogen of plane trees.</title>
        <authorList>
            <person name="Belbahri L."/>
        </authorList>
    </citation>
    <scope>NUCLEOTIDE SEQUENCE [LARGE SCALE GENOMIC DNA]</scope>
    <source>
        <strain evidence="2 3">CFO</strain>
    </source>
</reference>
<evidence type="ECO:0000256" key="1">
    <source>
        <dbReference type="SAM" id="SignalP"/>
    </source>
</evidence>
<protein>
    <submittedName>
        <fullName evidence="2">Uncharacterized protein</fullName>
    </submittedName>
</protein>
<keyword evidence="3" id="KW-1185">Reference proteome</keyword>
<evidence type="ECO:0000313" key="2">
    <source>
        <dbReference type="EMBL" id="KKF92204.1"/>
    </source>
</evidence>
<name>A0A0F8D7W3_CERFI</name>
<sequence length="221" mass="25958">MKFSSFFFPVAVSFFGFSLASIIEDRGYEVLANNHLYGIRSPYYYGGSFCIDLIKIDPMEKAVSIYYAKNEDEPDHEDKLSLKEIYTALCEKEHVELNDISWLSFNVHFDSTTDDAIRRIRSDRKLGPQYEVKLVPSDEEWNWIVRTKYYQTLQQLTNKQVQSIIIRHRYRKDLWNKPVSSNNIGFSFLPLEDVNSEAGMPFDDEEQEAVIKALFDEELEY</sequence>
<dbReference type="Proteomes" id="UP000034841">
    <property type="component" value="Unassembled WGS sequence"/>
</dbReference>
<keyword evidence="1" id="KW-0732">Signal</keyword>
<feature type="chain" id="PRO_5002528350" evidence="1">
    <location>
        <begin position="21"/>
        <end position="221"/>
    </location>
</feature>
<proteinExistence type="predicted"/>
<comment type="caution">
    <text evidence="2">The sequence shown here is derived from an EMBL/GenBank/DDBJ whole genome shotgun (WGS) entry which is preliminary data.</text>
</comment>
<feature type="signal peptide" evidence="1">
    <location>
        <begin position="1"/>
        <end position="20"/>
    </location>
</feature>
<dbReference type="EMBL" id="LBBL01000523">
    <property type="protein sequence ID" value="KKF92204.1"/>
    <property type="molecule type" value="Genomic_DNA"/>
</dbReference>
<organism evidence="2 3">
    <name type="scientific">Ceratocystis fimbriata f. sp. platani</name>
    <dbReference type="NCBI Taxonomy" id="88771"/>
    <lineage>
        <taxon>Eukaryota</taxon>
        <taxon>Fungi</taxon>
        <taxon>Dikarya</taxon>
        <taxon>Ascomycota</taxon>
        <taxon>Pezizomycotina</taxon>
        <taxon>Sordariomycetes</taxon>
        <taxon>Hypocreomycetidae</taxon>
        <taxon>Microascales</taxon>
        <taxon>Ceratocystidaceae</taxon>
        <taxon>Ceratocystis</taxon>
    </lineage>
</organism>
<gene>
    <name evidence="2" type="ORF">CFO_g5442</name>
</gene>
<evidence type="ECO:0000313" key="3">
    <source>
        <dbReference type="Proteomes" id="UP000034841"/>
    </source>
</evidence>
<dbReference type="AlphaFoldDB" id="A0A0F8D7W3"/>